<keyword evidence="2" id="KW-1185">Reference proteome</keyword>
<protein>
    <submittedName>
        <fullName evidence="1">Uncharacterized protein</fullName>
    </submittedName>
</protein>
<organism evidence="1 2">
    <name type="scientific">Portunus trituberculatus</name>
    <name type="common">Swimming crab</name>
    <name type="synonym">Neptunus trituberculatus</name>
    <dbReference type="NCBI Taxonomy" id="210409"/>
    <lineage>
        <taxon>Eukaryota</taxon>
        <taxon>Metazoa</taxon>
        <taxon>Ecdysozoa</taxon>
        <taxon>Arthropoda</taxon>
        <taxon>Crustacea</taxon>
        <taxon>Multicrustacea</taxon>
        <taxon>Malacostraca</taxon>
        <taxon>Eumalacostraca</taxon>
        <taxon>Eucarida</taxon>
        <taxon>Decapoda</taxon>
        <taxon>Pleocyemata</taxon>
        <taxon>Brachyura</taxon>
        <taxon>Eubrachyura</taxon>
        <taxon>Portunoidea</taxon>
        <taxon>Portunidae</taxon>
        <taxon>Portuninae</taxon>
        <taxon>Portunus</taxon>
    </lineage>
</organism>
<proteinExistence type="predicted"/>
<comment type="caution">
    <text evidence="1">The sequence shown here is derived from an EMBL/GenBank/DDBJ whole genome shotgun (WGS) entry which is preliminary data.</text>
</comment>
<accession>A0A5B7FNX6</accession>
<dbReference type="AlphaFoldDB" id="A0A5B7FNX6"/>
<sequence>MNGGVMFSPVLLKTIFWLPPPRLLQLASFACHSQRLFHHFLLPILSILCESHHCACLSHNANLNEKRKQHAERVNI</sequence>
<gene>
    <name evidence="1" type="ORF">E2C01_040331</name>
</gene>
<reference evidence="1 2" key="1">
    <citation type="submission" date="2019-05" db="EMBL/GenBank/DDBJ databases">
        <title>Another draft genome of Portunus trituberculatus and its Hox gene families provides insights of decapod evolution.</title>
        <authorList>
            <person name="Jeong J.-H."/>
            <person name="Song I."/>
            <person name="Kim S."/>
            <person name="Choi T."/>
            <person name="Kim D."/>
            <person name="Ryu S."/>
            <person name="Kim W."/>
        </authorList>
    </citation>
    <scope>NUCLEOTIDE SEQUENCE [LARGE SCALE GENOMIC DNA]</scope>
    <source>
        <tissue evidence="1">Muscle</tissue>
    </source>
</reference>
<dbReference type="EMBL" id="VSRR010007290">
    <property type="protein sequence ID" value="MPC46608.1"/>
    <property type="molecule type" value="Genomic_DNA"/>
</dbReference>
<name>A0A5B7FNX6_PORTR</name>
<evidence type="ECO:0000313" key="1">
    <source>
        <dbReference type="EMBL" id="MPC46608.1"/>
    </source>
</evidence>
<evidence type="ECO:0000313" key="2">
    <source>
        <dbReference type="Proteomes" id="UP000324222"/>
    </source>
</evidence>
<dbReference type="Proteomes" id="UP000324222">
    <property type="component" value="Unassembled WGS sequence"/>
</dbReference>